<dbReference type="AlphaFoldDB" id="A0AAF0DE51"/>
<protein>
    <recommendedName>
        <fullName evidence="3">F-box domain-containing protein</fullName>
    </recommendedName>
</protein>
<proteinExistence type="predicted"/>
<gene>
    <name evidence="1" type="ORF">PRK78_001466</name>
</gene>
<dbReference type="Gene3D" id="1.20.1280.50">
    <property type="match status" value="1"/>
</dbReference>
<dbReference type="SUPFAM" id="SSF81383">
    <property type="entry name" value="F-box domain"/>
    <property type="match status" value="1"/>
</dbReference>
<organism evidence="1 2">
    <name type="scientific">Emydomyces testavorans</name>
    <dbReference type="NCBI Taxonomy" id="2070801"/>
    <lineage>
        <taxon>Eukaryota</taxon>
        <taxon>Fungi</taxon>
        <taxon>Dikarya</taxon>
        <taxon>Ascomycota</taxon>
        <taxon>Pezizomycotina</taxon>
        <taxon>Eurotiomycetes</taxon>
        <taxon>Eurotiomycetidae</taxon>
        <taxon>Onygenales</taxon>
        <taxon>Nannizziopsiaceae</taxon>
        <taxon>Emydomyces</taxon>
    </lineage>
</organism>
<dbReference type="Proteomes" id="UP001219355">
    <property type="component" value="Chromosome 1"/>
</dbReference>
<dbReference type="InterPro" id="IPR036047">
    <property type="entry name" value="F-box-like_dom_sf"/>
</dbReference>
<sequence>MEPAKSAVKHTPELLESVLLQMDMRTLLTSAQLVCRHWHTMINESPALQKALFFKAQENAPNNAKQIINPLLAEVFSPFFTWESARESENPRRGPTQGVFDNLPLTKNKDAFLRKGASWRRMLVMQPPARSMGVITYTNALVSERLNWKILEWVDTSGSDETENKDPREPGVSRIEGIRMSMLYDQAFQGHMNYAPYPFWICWLGKVPPALHGTGIGVASGTAPRELLSRAAESSEVVLYGGYGVPCGCSRRRDKWHEGFQCEEFKSRADPISKLMSNLYSNSTDHWTEYPA</sequence>
<accession>A0AAF0DE51</accession>
<reference evidence="1" key="1">
    <citation type="submission" date="2023-03" db="EMBL/GenBank/DDBJ databases">
        <title>Emydomyces testavorans Genome Sequence.</title>
        <authorList>
            <person name="Hoyer L."/>
        </authorList>
    </citation>
    <scope>NUCLEOTIDE SEQUENCE</scope>
    <source>
        <strain evidence="1">16-2883</strain>
    </source>
</reference>
<name>A0AAF0DE51_9EURO</name>
<keyword evidence="2" id="KW-1185">Reference proteome</keyword>
<evidence type="ECO:0000313" key="2">
    <source>
        <dbReference type="Proteomes" id="UP001219355"/>
    </source>
</evidence>
<dbReference type="EMBL" id="CP120627">
    <property type="protein sequence ID" value="WEW56031.1"/>
    <property type="molecule type" value="Genomic_DNA"/>
</dbReference>
<evidence type="ECO:0008006" key="3">
    <source>
        <dbReference type="Google" id="ProtNLM"/>
    </source>
</evidence>
<evidence type="ECO:0000313" key="1">
    <source>
        <dbReference type="EMBL" id="WEW56031.1"/>
    </source>
</evidence>